<dbReference type="PROSITE" id="PS51385">
    <property type="entry name" value="YJEF_N"/>
    <property type="match status" value="1"/>
</dbReference>
<comment type="catalytic activity">
    <reaction evidence="8">
        <text>(6S)-NADHX + ADP = AMP + phosphate + NADH + H(+)</text>
        <dbReference type="Rhea" id="RHEA:32223"/>
        <dbReference type="ChEBI" id="CHEBI:15378"/>
        <dbReference type="ChEBI" id="CHEBI:43474"/>
        <dbReference type="ChEBI" id="CHEBI:57945"/>
        <dbReference type="ChEBI" id="CHEBI:64074"/>
        <dbReference type="ChEBI" id="CHEBI:456215"/>
        <dbReference type="ChEBI" id="CHEBI:456216"/>
        <dbReference type="EC" id="4.2.1.136"/>
    </reaction>
</comment>
<dbReference type="Proteomes" id="UP000580839">
    <property type="component" value="Unassembled WGS sequence"/>
</dbReference>
<evidence type="ECO:0000256" key="9">
    <source>
        <dbReference type="ARBA" id="ARBA00049209"/>
    </source>
</evidence>
<comment type="similarity">
    <text evidence="3">In the C-terminal section; belongs to the NnrD/CARKD family.</text>
</comment>
<evidence type="ECO:0000256" key="1">
    <source>
        <dbReference type="ARBA" id="ARBA00001958"/>
    </source>
</evidence>
<comment type="function">
    <text evidence="6">Bifunctional enzyme that catalyzes the epimerization of the S- and R-forms of NAD(P)HX and the dehydration of the S-form of NAD(P)HX at the expense of ADP, which is converted to AMP. This allows the repair of both epimers of NAD(P)HX, a damaged form of NAD(P)H that is a result of enzymatic or heat-dependent hydration.</text>
</comment>
<dbReference type="InterPro" id="IPR036652">
    <property type="entry name" value="YjeF_N_dom_sf"/>
</dbReference>
<dbReference type="GO" id="GO:0016853">
    <property type="term" value="F:isomerase activity"/>
    <property type="evidence" value="ECO:0007669"/>
    <property type="project" value="UniProtKB-KW"/>
</dbReference>
<dbReference type="Gene3D" id="3.40.50.10260">
    <property type="entry name" value="YjeF N-terminal domain"/>
    <property type="match status" value="1"/>
</dbReference>
<evidence type="ECO:0000256" key="7">
    <source>
        <dbReference type="ARBA" id="ARBA00032624"/>
    </source>
</evidence>
<reference evidence="12 13" key="1">
    <citation type="submission" date="2020-04" db="EMBL/GenBank/DDBJ databases">
        <title>Metagenomic profiling of ammonia- and methane-oxidizing microorganisms in a Dutch drinking water treatment plant.</title>
        <authorList>
            <person name="Poghosyan L."/>
            <person name="Leucker S."/>
        </authorList>
    </citation>
    <scope>NUCLEOTIDE SEQUENCE [LARGE SCALE GENOMIC DNA]</scope>
    <source>
        <strain evidence="12">S-RSF-IL-03</strain>
    </source>
</reference>
<evidence type="ECO:0000259" key="10">
    <source>
        <dbReference type="PROSITE" id="PS51383"/>
    </source>
</evidence>
<protein>
    <recommendedName>
        <fullName evidence="5">Bifunctional NAD(P)H-hydrate repair enzyme Nnr</fullName>
        <ecNumber evidence="4">4.2.1.136</ecNumber>
    </recommendedName>
    <alternativeName>
        <fullName evidence="7">Nicotinamide nucleotide repair protein</fullName>
    </alternativeName>
</protein>
<sequence>MRLVTADEVRSIDRATIESGHATGLALMDRAGHQVVAAMERRYGPLLALRVLVLCGTGNNGGDGLVAARALGRLGAKVRAVVLGDPQRLRGDALQCLEAARAAGVVIERADDEAALDRQLAACDAWDFAVDAMLGTGARGAPEGVIAAGVQALRELDERGTRVVAVDLPTGVDADSGAIARRAVRADLTVAFGFPKRGHWLYPGRAFVGALEVAEIGLAPQIAQPGASRIEVATASELAMLLPTRSPDTHKKRAGRVLVIGGAPGLTGAPVLAAR</sequence>
<dbReference type="Gene3D" id="3.40.1190.20">
    <property type="match status" value="1"/>
</dbReference>
<dbReference type="InterPro" id="IPR004443">
    <property type="entry name" value="YjeF_N_dom"/>
</dbReference>
<evidence type="ECO:0000259" key="11">
    <source>
        <dbReference type="PROSITE" id="PS51385"/>
    </source>
</evidence>
<evidence type="ECO:0000256" key="8">
    <source>
        <dbReference type="ARBA" id="ARBA00048238"/>
    </source>
</evidence>
<dbReference type="PROSITE" id="PS51383">
    <property type="entry name" value="YJEF_C_3"/>
    <property type="match status" value="1"/>
</dbReference>
<dbReference type="InterPro" id="IPR000631">
    <property type="entry name" value="CARKD"/>
</dbReference>
<evidence type="ECO:0000313" key="13">
    <source>
        <dbReference type="Proteomes" id="UP000580839"/>
    </source>
</evidence>
<dbReference type="SUPFAM" id="SSF64153">
    <property type="entry name" value="YjeF N-terminal domain-like"/>
    <property type="match status" value="1"/>
</dbReference>
<keyword evidence="12" id="KW-0413">Isomerase</keyword>
<proteinExistence type="inferred from homology"/>
<dbReference type="EC" id="4.2.1.136" evidence="4"/>
<accession>A0A849SNV3</accession>
<evidence type="ECO:0000256" key="6">
    <source>
        <dbReference type="ARBA" id="ARBA00025153"/>
    </source>
</evidence>
<dbReference type="GO" id="GO:0052855">
    <property type="term" value="F:ADP-dependent NAD(P)H-hydrate dehydratase activity"/>
    <property type="evidence" value="ECO:0007669"/>
    <property type="project" value="UniProtKB-EC"/>
</dbReference>
<feature type="non-terminal residue" evidence="12">
    <location>
        <position position="275"/>
    </location>
</feature>
<dbReference type="Pfam" id="PF03853">
    <property type="entry name" value="YjeF_N"/>
    <property type="match status" value="1"/>
</dbReference>
<dbReference type="HAMAP" id="MF_01966">
    <property type="entry name" value="NADHX_epimerase"/>
    <property type="match status" value="1"/>
</dbReference>
<name>A0A849SNV3_UNCEI</name>
<dbReference type="EMBL" id="JABFRW010000056">
    <property type="protein sequence ID" value="NOT33605.1"/>
    <property type="molecule type" value="Genomic_DNA"/>
</dbReference>
<dbReference type="AlphaFoldDB" id="A0A849SNV3"/>
<comment type="catalytic activity">
    <reaction evidence="9">
        <text>(6S)-NADPHX + ADP = AMP + phosphate + NADPH + H(+)</text>
        <dbReference type="Rhea" id="RHEA:32235"/>
        <dbReference type="ChEBI" id="CHEBI:15378"/>
        <dbReference type="ChEBI" id="CHEBI:43474"/>
        <dbReference type="ChEBI" id="CHEBI:57783"/>
        <dbReference type="ChEBI" id="CHEBI:64076"/>
        <dbReference type="ChEBI" id="CHEBI:456215"/>
        <dbReference type="ChEBI" id="CHEBI:456216"/>
        <dbReference type="EC" id="4.2.1.136"/>
    </reaction>
</comment>
<evidence type="ECO:0000256" key="3">
    <source>
        <dbReference type="ARBA" id="ARBA00009524"/>
    </source>
</evidence>
<gene>
    <name evidence="12" type="ORF">HOP12_05470</name>
</gene>
<evidence type="ECO:0000256" key="5">
    <source>
        <dbReference type="ARBA" id="ARBA00018591"/>
    </source>
</evidence>
<feature type="domain" description="YjeF N-terminal" evidence="11">
    <location>
        <begin position="9"/>
        <end position="224"/>
    </location>
</feature>
<organism evidence="12 13">
    <name type="scientific">Eiseniibacteriota bacterium</name>
    <dbReference type="NCBI Taxonomy" id="2212470"/>
    <lineage>
        <taxon>Bacteria</taxon>
        <taxon>Candidatus Eiseniibacteriota</taxon>
    </lineage>
</organism>
<evidence type="ECO:0000256" key="4">
    <source>
        <dbReference type="ARBA" id="ARBA00013129"/>
    </source>
</evidence>
<dbReference type="InterPro" id="IPR029056">
    <property type="entry name" value="Ribokinase-like"/>
</dbReference>
<dbReference type="NCBIfam" id="TIGR00197">
    <property type="entry name" value="yjeF_nterm"/>
    <property type="match status" value="1"/>
</dbReference>
<evidence type="ECO:0000256" key="2">
    <source>
        <dbReference type="ARBA" id="ARBA00006001"/>
    </source>
</evidence>
<feature type="domain" description="YjeF C-terminal" evidence="10">
    <location>
        <begin position="234"/>
        <end position="275"/>
    </location>
</feature>
<comment type="caution">
    <text evidence="12">The sequence shown here is derived from an EMBL/GenBank/DDBJ whole genome shotgun (WGS) entry which is preliminary data.</text>
</comment>
<evidence type="ECO:0000313" key="12">
    <source>
        <dbReference type="EMBL" id="NOT33605.1"/>
    </source>
</evidence>
<comment type="cofactor">
    <cofactor evidence="1">
        <name>K(+)</name>
        <dbReference type="ChEBI" id="CHEBI:29103"/>
    </cofactor>
</comment>
<comment type="similarity">
    <text evidence="2">In the N-terminal section; belongs to the NnrE/AIBP family.</text>
</comment>